<dbReference type="SUPFAM" id="SSF110849">
    <property type="entry name" value="ParB/Sulfiredoxin"/>
    <property type="match status" value="1"/>
</dbReference>
<dbReference type="Gene3D" id="3.90.1530.30">
    <property type="match status" value="1"/>
</dbReference>
<dbReference type="PANTHER" id="PTHR33375">
    <property type="entry name" value="CHROMOSOME-PARTITIONING PROTEIN PARB-RELATED"/>
    <property type="match status" value="1"/>
</dbReference>
<dbReference type="Proteomes" id="UP000050471">
    <property type="component" value="Unassembled WGS sequence"/>
</dbReference>
<dbReference type="Pfam" id="PF02195">
    <property type="entry name" value="ParB_N"/>
    <property type="match status" value="1"/>
</dbReference>
<dbReference type="InterPro" id="IPR003115">
    <property type="entry name" value="ParB_N"/>
</dbReference>
<dbReference type="InterPro" id="IPR050336">
    <property type="entry name" value="Chromosome_partition/occlusion"/>
</dbReference>
<name>A0A0P7IJX3_9RHOB</name>
<dbReference type="AlphaFoldDB" id="A0A0P7IJX3"/>
<organism evidence="2 3">
    <name type="scientific">Aliiroseovarius crassostreae</name>
    <dbReference type="NCBI Taxonomy" id="154981"/>
    <lineage>
        <taxon>Bacteria</taxon>
        <taxon>Pseudomonadati</taxon>
        <taxon>Pseudomonadota</taxon>
        <taxon>Alphaproteobacteria</taxon>
        <taxon>Rhodobacterales</taxon>
        <taxon>Paracoccaceae</taxon>
        <taxon>Aliiroseovarius</taxon>
    </lineage>
</organism>
<evidence type="ECO:0000313" key="3">
    <source>
        <dbReference type="Proteomes" id="UP000050471"/>
    </source>
</evidence>
<sequence>MRDLPGGYEAEISLDLIDVTERLRELDEGAAQQLALAIGKNGLINAITLRPSDHGRYELVAGRHRLRAHEILDRETIRSFVRELTDDEAEILEIEENVFRTDLSAIERIKSVGLWVQSFRTAHPELKHGGDRGNQHTGGKLQTLQLARPDEILAQKTGRSQRSIYDDVAIFDALGEEALTMLASSQIADNASQLKALCKLEPDHREACAEALAGEAFKSVSEWRAAVGDQRPKDELSPKEKWLQQMGKLWGEGKKGWRDEFLREIGEQA</sequence>
<dbReference type="Gene3D" id="1.10.10.2830">
    <property type="match status" value="1"/>
</dbReference>
<accession>A0A0P7IJX3</accession>
<feature type="domain" description="ParB-like N-terminal" evidence="1">
    <location>
        <begin position="10"/>
        <end position="98"/>
    </location>
</feature>
<dbReference type="STRING" id="154981.AKJ29_16760"/>
<dbReference type="SMART" id="SM00470">
    <property type="entry name" value="ParB"/>
    <property type="match status" value="1"/>
</dbReference>
<dbReference type="RefSeq" id="WP_055188378.1">
    <property type="nucleotide sequence ID" value="NZ_FPBS01000001.1"/>
</dbReference>
<keyword evidence="3" id="KW-1185">Reference proteome</keyword>
<proteinExistence type="predicted"/>
<evidence type="ECO:0000313" key="2">
    <source>
        <dbReference type="EMBL" id="KPN64284.1"/>
    </source>
</evidence>
<dbReference type="GO" id="GO:0007059">
    <property type="term" value="P:chromosome segregation"/>
    <property type="evidence" value="ECO:0007669"/>
    <property type="project" value="TreeGrafter"/>
</dbReference>
<dbReference type="EMBL" id="LKBA01000004">
    <property type="protein sequence ID" value="KPN64284.1"/>
    <property type="molecule type" value="Genomic_DNA"/>
</dbReference>
<protein>
    <recommendedName>
        <fullName evidence="1">ParB-like N-terminal domain-containing protein</fullName>
    </recommendedName>
</protein>
<comment type="caution">
    <text evidence="2">The sequence shown here is derived from an EMBL/GenBank/DDBJ whole genome shotgun (WGS) entry which is preliminary data.</text>
</comment>
<gene>
    <name evidence="2" type="ORF">AKJ29_16760</name>
</gene>
<dbReference type="PANTHER" id="PTHR33375:SF1">
    <property type="entry name" value="CHROMOSOME-PARTITIONING PROTEIN PARB-RELATED"/>
    <property type="match status" value="1"/>
</dbReference>
<dbReference type="InterPro" id="IPR036086">
    <property type="entry name" value="ParB/Sulfiredoxin_sf"/>
</dbReference>
<dbReference type="GO" id="GO:0005694">
    <property type="term" value="C:chromosome"/>
    <property type="evidence" value="ECO:0007669"/>
    <property type="project" value="TreeGrafter"/>
</dbReference>
<dbReference type="OrthoDB" id="8449249at2"/>
<evidence type="ECO:0000259" key="1">
    <source>
        <dbReference type="SMART" id="SM00470"/>
    </source>
</evidence>
<reference evidence="2 3" key="1">
    <citation type="submission" date="2015-09" db="EMBL/GenBank/DDBJ databases">
        <title>Draft genome sequence of Aliiroseovarius crassostreae CV919-312TSm, the causative agent of Roseovarius Oyster Disease (formerly Juvenile Oyster Disease).</title>
        <authorList>
            <person name="Kessner L."/>
            <person name="Spinard E."/>
            <person name="Nelson D."/>
        </authorList>
    </citation>
    <scope>NUCLEOTIDE SEQUENCE [LARGE SCALE GENOMIC DNA]</scope>
    <source>
        <strain evidence="2 3">CV919-312</strain>
    </source>
</reference>